<dbReference type="InterPro" id="IPR009003">
    <property type="entry name" value="Peptidase_S1_PA"/>
</dbReference>
<feature type="chain" id="PRO_5045385138" description="S1 family peptidase" evidence="2">
    <location>
        <begin position="30"/>
        <end position="401"/>
    </location>
</feature>
<organism evidence="3 4">
    <name type="scientific">Micromonospora fluostatini</name>
    <dbReference type="NCBI Taxonomy" id="1629071"/>
    <lineage>
        <taxon>Bacteria</taxon>
        <taxon>Bacillati</taxon>
        <taxon>Actinomycetota</taxon>
        <taxon>Actinomycetes</taxon>
        <taxon>Micromonosporales</taxon>
        <taxon>Micromonosporaceae</taxon>
        <taxon>Micromonospora</taxon>
    </lineage>
</organism>
<evidence type="ECO:0000313" key="4">
    <source>
        <dbReference type="Proteomes" id="UP000295626"/>
    </source>
</evidence>
<reference evidence="3 4" key="1">
    <citation type="submission" date="2019-02" db="EMBL/GenBank/DDBJ databases">
        <title>Draft genome sequences of novel Actinobacteria.</title>
        <authorList>
            <person name="Sahin N."/>
            <person name="Ay H."/>
            <person name="Saygin H."/>
        </authorList>
    </citation>
    <scope>NUCLEOTIDE SEQUENCE [LARGE SCALE GENOMIC DNA]</scope>
    <source>
        <strain evidence="3 4">JCM 30529</strain>
    </source>
</reference>
<evidence type="ECO:0000256" key="2">
    <source>
        <dbReference type="SAM" id="SignalP"/>
    </source>
</evidence>
<evidence type="ECO:0008006" key="5">
    <source>
        <dbReference type="Google" id="ProtNLM"/>
    </source>
</evidence>
<dbReference type="EMBL" id="SMKE01000021">
    <property type="protein sequence ID" value="TDC02076.1"/>
    <property type="molecule type" value="Genomic_DNA"/>
</dbReference>
<keyword evidence="4" id="KW-1185">Reference proteome</keyword>
<gene>
    <name evidence="3" type="ORF">E1091_01575</name>
</gene>
<dbReference type="SUPFAM" id="SSF50494">
    <property type="entry name" value="Trypsin-like serine proteases"/>
    <property type="match status" value="1"/>
</dbReference>
<feature type="signal peptide" evidence="2">
    <location>
        <begin position="1"/>
        <end position="29"/>
    </location>
</feature>
<keyword evidence="2" id="KW-0732">Signal</keyword>
<dbReference type="Gene3D" id="2.40.10.10">
    <property type="entry name" value="Trypsin-like serine proteases"/>
    <property type="match status" value="2"/>
</dbReference>
<proteinExistence type="predicted"/>
<protein>
    <recommendedName>
        <fullName evidence="5">S1 family peptidase</fullName>
    </recommendedName>
</protein>
<evidence type="ECO:0000256" key="1">
    <source>
        <dbReference type="SAM" id="MobiDB-lite"/>
    </source>
</evidence>
<dbReference type="Proteomes" id="UP000295626">
    <property type="component" value="Unassembled WGS sequence"/>
</dbReference>
<comment type="caution">
    <text evidence="3">The sequence shown here is derived from an EMBL/GenBank/DDBJ whole genome shotgun (WGS) entry which is preliminary data.</text>
</comment>
<evidence type="ECO:0000313" key="3">
    <source>
        <dbReference type="EMBL" id="TDC02076.1"/>
    </source>
</evidence>
<accession>A0ABY2DMD3</accession>
<name>A0ABY2DMD3_9ACTN</name>
<dbReference type="InterPro" id="IPR043504">
    <property type="entry name" value="Peptidase_S1_PA_chymotrypsin"/>
</dbReference>
<sequence>MRQTQQRRRVAAVGLIAALLIPFGPGATAQADDPQPVDVPGGFATWEALFDEQTRLNDSVDAIQTAAATAGDTGYASAIVDPTARAVQLFWRGTPSAAVQAAITTQRQNVPISLGSTAHNEATLVAEAERIGASSTRFAGAAPAPNGSGVVVTWLEGQIDPATAEATVAGSPVPVSFSTQTEIAPPQPTSRQNDASPYKGGARVSGIDDECSTAFGVNTNTHGSALLFAAHCGNHGETIRDGGGQVVGTVAKVSTGMDTSVIVASSQGRVWDGGPQSNYHKAVAKAQPTRVSNYICTSGAFSGTRCGGKITQINFTSGSLNRVSIWEHPGRQAMYGHGDSGGPVYATTSNNKVVAQGIISAGAGGRNAPCVGEATPPCYWRGYIADIMLTLQNKGATIKTA</sequence>
<feature type="region of interest" description="Disordered" evidence="1">
    <location>
        <begin position="180"/>
        <end position="201"/>
    </location>
</feature>